<dbReference type="AlphaFoldDB" id="A0AA38X2Y8"/>
<dbReference type="PANTHER" id="PTHR34502:SF3">
    <property type="entry name" value="DUF6594 DOMAIN-CONTAINING PROTEIN"/>
    <property type="match status" value="1"/>
</dbReference>
<protein>
    <recommendedName>
        <fullName evidence="3">DUF6594 domain-containing protein</fullName>
    </recommendedName>
</protein>
<dbReference type="Pfam" id="PF20237">
    <property type="entry name" value="DUF6594"/>
    <property type="match status" value="1"/>
</dbReference>
<evidence type="ECO:0000256" key="2">
    <source>
        <dbReference type="SAM" id="Phobius"/>
    </source>
</evidence>
<evidence type="ECO:0000313" key="5">
    <source>
        <dbReference type="Proteomes" id="UP001172673"/>
    </source>
</evidence>
<keyword evidence="5" id="KW-1185">Reference proteome</keyword>
<reference evidence="4" key="1">
    <citation type="submission" date="2022-10" db="EMBL/GenBank/DDBJ databases">
        <title>Culturing micro-colonial fungi from biological soil crusts in the Mojave desert and describing Neophaeococcomyces mojavensis, and introducing the new genera and species Taxawa tesnikishii.</title>
        <authorList>
            <person name="Kurbessoian T."/>
            <person name="Stajich J.E."/>
        </authorList>
    </citation>
    <scope>NUCLEOTIDE SEQUENCE</scope>
    <source>
        <strain evidence="4">TK_41</strain>
    </source>
</reference>
<name>A0AA38X2Y8_9EURO</name>
<dbReference type="InterPro" id="IPR046529">
    <property type="entry name" value="DUF6594"/>
</dbReference>
<evidence type="ECO:0000259" key="3">
    <source>
        <dbReference type="Pfam" id="PF20237"/>
    </source>
</evidence>
<proteinExistence type="predicted"/>
<keyword evidence="2" id="KW-1133">Transmembrane helix</keyword>
<evidence type="ECO:0000256" key="1">
    <source>
        <dbReference type="SAM" id="MobiDB-lite"/>
    </source>
</evidence>
<keyword evidence="2" id="KW-0812">Transmembrane</keyword>
<comment type="caution">
    <text evidence="4">The sequence shown here is derived from an EMBL/GenBank/DDBJ whole genome shotgun (WGS) entry which is preliminary data.</text>
</comment>
<feature type="transmembrane region" description="Helical" evidence="2">
    <location>
        <begin position="292"/>
        <end position="310"/>
    </location>
</feature>
<dbReference type="Proteomes" id="UP001172673">
    <property type="component" value="Unassembled WGS sequence"/>
</dbReference>
<dbReference type="PANTHER" id="PTHR34502">
    <property type="entry name" value="DUF6594 DOMAIN-CONTAINING PROTEIN-RELATED"/>
    <property type="match status" value="1"/>
</dbReference>
<keyword evidence="2" id="KW-0472">Membrane</keyword>
<feature type="transmembrane region" description="Helical" evidence="2">
    <location>
        <begin position="267"/>
        <end position="286"/>
    </location>
</feature>
<feature type="region of interest" description="Disordered" evidence="1">
    <location>
        <begin position="1"/>
        <end position="24"/>
    </location>
</feature>
<feature type="domain" description="DUF6594" evidence="3">
    <location>
        <begin position="74"/>
        <end position="325"/>
    </location>
</feature>
<accession>A0AA38X2Y8</accession>
<dbReference type="EMBL" id="JAPDRK010000015">
    <property type="protein sequence ID" value="KAJ9605802.1"/>
    <property type="molecule type" value="Genomic_DNA"/>
</dbReference>
<organism evidence="4 5">
    <name type="scientific">Cladophialophora chaetospira</name>
    <dbReference type="NCBI Taxonomy" id="386627"/>
    <lineage>
        <taxon>Eukaryota</taxon>
        <taxon>Fungi</taxon>
        <taxon>Dikarya</taxon>
        <taxon>Ascomycota</taxon>
        <taxon>Pezizomycotina</taxon>
        <taxon>Eurotiomycetes</taxon>
        <taxon>Chaetothyriomycetidae</taxon>
        <taxon>Chaetothyriales</taxon>
        <taxon>Herpotrichiellaceae</taxon>
        <taxon>Cladophialophora</taxon>
    </lineage>
</organism>
<evidence type="ECO:0000313" key="4">
    <source>
        <dbReference type="EMBL" id="KAJ9605802.1"/>
    </source>
</evidence>
<sequence length="326" mass="37425">MPQPAKSFESHTIHQPIPKQEVMPETVVPDEAVPEQQSQASLADAIKQAAEKTFPEKWYGQTVGRSVGTGPRGYPKLAAFIDADPCFRIFRRFGFLRTRLMLYHQDILAEVEAELDALDRSSLDTERTKNWLGSRRDDEGPRKQLFEKLEKQLEVYDNLLKSSAAIYKLQAAPVDTHRQSVVNHIWNDGRLKAPDRAYILHIDDLAYLNPEPEFTWFQDFIRYLLHWVEPLVKNLFRNEVQKLKLAKDKMKISLYEKTRINRVIDSMFTLFVVALMMGSAMVLRSIDTSDWYARNGALAMFATSFALMWATATDAGRQEVVLVTAV</sequence>
<gene>
    <name evidence="4" type="ORF">H2200_009651</name>
</gene>